<dbReference type="InterPro" id="IPR013762">
    <property type="entry name" value="Integrase-like_cat_sf"/>
</dbReference>
<dbReference type="InterPro" id="IPR011010">
    <property type="entry name" value="DNA_brk_join_enz"/>
</dbReference>
<dbReference type="GO" id="GO:0015074">
    <property type="term" value="P:DNA integration"/>
    <property type="evidence" value="ECO:0007669"/>
    <property type="project" value="UniProtKB-KW"/>
</dbReference>
<dbReference type="EMBL" id="WKJO01000001">
    <property type="protein sequence ID" value="MRX20890.1"/>
    <property type="molecule type" value="Genomic_DNA"/>
</dbReference>
<reference evidence="5 6" key="1">
    <citation type="submission" date="2019-11" db="EMBL/GenBank/DDBJ databases">
        <title>Whole genome sequence of Haloferax sp. MBLA0076.</title>
        <authorList>
            <person name="Seo M.-J."/>
            <person name="Cho E.-S."/>
        </authorList>
    </citation>
    <scope>NUCLEOTIDE SEQUENCE [LARGE SCALE GENOMIC DNA]</scope>
    <source>
        <strain evidence="5 6">MBLA0076</strain>
    </source>
</reference>
<keyword evidence="2" id="KW-0238">DNA-binding</keyword>
<dbReference type="PANTHER" id="PTHR30349">
    <property type="entry name" value="PHAGE INTEGRASE-RELATED"/>
    <property type="match status" value="1"/>
</dbReference>
<name>A0A6A8GGG0_9EURY</name>
<dbReference type="RefSeq" id="WP_151161541.1">
    <property type="nucleotide sequence ID" value="NZ_WKJO01000001.1"/>
</dbReference>
<dbReference type="Pfam" id="PF00589">
    <property type="entry name" value="Phage_integrase"/>
    <property type="match status" value="1"/>
</dbReference>
<keyword evidence="6" id="KW-1185">Reference proteome</keyword>
<dbReference type="Gene3D" id="1.10.443.10">
    <property type="entry name" value="Intergrase catalytic core"/>
    <property type="match status" value="1"/>
</dbReference>
<evidence type="ECO:0000259" key="4">
    <source>
        <dbReference type="PROSITE" id="PS51898"/>
    </source>
</evidence>
<dbReference type="CDD" id="cd00397">
    <property type="entry name" value="DNA_BRE_C"/>
    <property type="match status" value="1"/>
</dbReference>
<dbReference type="PANTHER" id="PTHR30349:SF41">
    <property type="entry name" value="INTEGRASE_RECOMBINASE PROTEIN MJ0367-RELATED"/>
    <property type="match status" value="1"/>
</dbReference>
<dbReference type="Proteomes" id="UP000439022">
    <property type="component" value="Unassembled WGS sequence"/>
</dbReference>
<dbReference type="SUPFAM" id="SSF56349">
    <property type="entry name" value="DNA breaking-rejoining enzymes"/>
    <property type="match status" value="1"/>
</dbReference>
<evidence type="ECO:0000256" key="1">
    <source>
        <dbReference type="ARBA" id="ARBA00022908"/>
    </source>
</evidence>
<feature type="domain" description="Tyr recombinase" evidence="4">
    <location>
        <begin position="152"/>
        <end position="359"/>
    </location>
</feature>
<dbReference type="GO" id="GO:0006310">
    <property type="term" value="P:DNA recombination"/>
    <property type="evidence" value="ECO:0007669"/>
    <property type="project" value="UniProtKB-KW"/>
</dbReference>
<keyword evidence="1" id="KW-0229">DNA integration</keyword>
<dbReference type="GO" id="GO:0003677">
    <property type="term" value="F:DNA binding"/>
    <property type="evidence" value="ECO:0007669"/>
    <property type="project" value="UniProtKB-KW"/>
</dbReference>
<organism evidence="5 6">
    <name type="scientific">Haloferax litoreum</name>
    <dbReference type="NCBI Taxonomy" id="2666140"/>
    <lineage>
        <taxon>Archaea</taxon>
        <taxon>Methanobacteriati</taxon>
        <taxon>Methanobacteriota</taxon>
        <taxon>Stenosarchaea group</taxon>
        <taxon>Halobacteria</taxon>
        <taxon>Halobacteriales</taxon>
        <taxon>Haloferacaceae</taxon>
        <taxon>Haloferax</taxon>
    </lineage>
</organism>
<comment type="caution">
    <text evidence="5">The sequence shown here is derived from an EMBL/GenBank/DDBJ whole genome shotgun (WGS) entry which is preliminary data.</text>
</comment>
<evidence type="ECO:0000256" key="2">
    <source>
        <dbReference type="ARBA" id="ARBA00023125"/>
    </source>
</evidence>
<evidence type="ECO:0000256" key="3">
    <source>
        <dbReference type="ARBA" id="ARBA00023172"/>
    </source>
</evidence>
<sequence length="366" mass="42550">MIRKTSHQIPSDSPVCPLYKDAKERARWKELQNEYNLMDARCGHVINYLCENIDGNIRPGSAQAYSCRLNRFSDYIYNDELTVCTAEMQHVHSFFNMLCDEGKRKNTLLGYRTSLKNIYRFIDVHFDDELNLEWYNIDEFIKPSQYPTLPPIERRSISAEEVKLLMDNLCSLRDRLIARIVLEHGLRCSDLQKLKVSNINLDENRIVFYNTKSRIWQRAKINDELALELRHWLEVGRNSSLVDPENEYLLPGTGKKHLSKTCLNEAIVEAAENAGIQEIIGKVKLTGAQRPTFSHNREYRVFHRVTLHTLRHTFNQLMIDAGVPREARSAAMGHSSTETTKKYYEHNEEDYEELVAELFPGLQLGV</sequence>
<accession>A0A6A8GGG0</accession>
<protein>
    <submittedName>
        <fullName evidence="5">Tyrosine-type recombinase/integrase</fullName>
    </submittedName>
</protein>
<keyword evidence="3" id="KW-0233">DNA recombination</keyword>
<proteinExistence type="predicted"/>
<evidence type="ECO:0000313" key="5">
    <source>
        <dbReference type="EMBL" id="MRX20890.1"/>
    </source>
</evidence>
<dbReference type="InterPro" id="IPR050090">
    <property type="entry name" value="Tyrosine_recombinase_XerCD"/>
</dbReference>
<dbReference type="AlphaFoldDB" id="A0A6A8GGG0"/>
<evidence type="ECO:0000313" key="6">
    <source>
        <dbReference type="Proteomes" id="UP000439022"/>
    </source>
</evidence>
<dbReference type="InterPro" id="IPR002104">
    <property type="entry name" value="Integrase_catalytic"/>
</dbReference>
<dbReference type="PROSITE" id="PS51898">
    <property type="entry name" value="TYR_RECOMBINASE"/>
    <property type="match status" value="1"/>
</dbReference>
<gene>
    <name evidence="5" type="ORF">GJR96_02785</name>
</gene>